<evidence type="ECO:0000313" key="1">
    <source>
        <dbReference type="EMBL" id="GBB91949.1"/>
    </source>
</evidence>
<keyword evidence="2" id="KW-1185">Reference proteome</keyword>
<dbReference type="EMBL" id="BEXD01001048">
    <property type="protein sequence ID" value="GBB91949.1"/>
    <property type="molecule type" value="Genomic_DNA"/>
</dbReference>
<dbReference type="Proteomes" id="UP000247702">
    <property type="component" value="Unassembled WGS sequence"/>
</dbReference>
<sequence length="149" mass="17200">MGISNLQEWVWPTDEEKVDYIHACAVPGIGEWKEWSPEKIENIVKKRKIEKPNPTFTLYTQFIKQWTIPILNKKNNQDQQIQGELNQIFVDLTNIVNNGSSETKSGWALKENEKARQRGPVKRISLQVKNLLESMFHTGTANPLQKLNA</sequence>
<evidence type="ECO:0000313" key="2">
    <source>
        <dbReference type="Proteomes" id="UP000247702"/>
    </source>
</evidence>
<gene>
    <name evidence="1" type="ORF">RclHR1_19410002</name>
</gene>
<comment type="caution">
    <text evidence="1">The sequence shown here is derived from an EMBL/GenBank/DDBJ whole genome shotgun (WGS) entry which is preliminary data.</text>
</comment>
<name>A0A2Z6R1N9_9GLOM</name>
<proteinExistence type="predicted"/>
<accession>A0A2Z6R1N9</accession>
<dbReference type="STRING" id="94130.A0A2Z6R1N9"/>
<organism evidence="1 2">
    <name type="scientific">Rhizophagus clarus</name>
    <dbReference type="NCBI Taxonomy" id="94130"/>
    <lineage>
        <taxon>Eukaryota</taxon>
        <taxon>Fungi</taxon>
        <taxon>Fungi incertae sedis</taxon>
        <taxon>Mucoromycota</taxon>
        <taxon>Glomeromycotina</taxon>
        <taxon>Glomeromycetes</taxon>
        <taxon>Glomerales</taxon>
        <taxon>Glomeraceae</taxon>
        <taxon>Rhizophagus</taxon>
    </lineage>
</organism>
<dbReference type="AlphaFoldDB" id="A0A2Z6R1N9"/>
<protein>
    <submittedName>
        <fullName evidence="1">Uncharacterized protein</fullName>
    </submittedName>
</protein>
<reference evidence="1 2" key="1">
    <citation type="submission" date="2017-11" db="EMBL/GenBank/DDBJ databases">
        <title>The genome of Rhizophagus clarus HR1 reveals common genetic basis of auxotrophy among arbuscular mycorrhizal fungi.</title>
        <authorList>
            <person name="Kobayashi Y."/>
        </authorList>
    </citation>
    <scope>NUCLEOTIDE SEQUENCE [LARGE SCALE GENOMIC DNA]</scope>
    <source>
        <strain evidence="1 2">HR1</strain>
    </source>
</reference>